<dbReference type="KEGG" id="tmu:105756166"/>
<organism evidence="6 7">
    <name type="scientific">Trichechus manatus latirostris</name>
    <name type="common">Florida manatee</name>
    <dbReference type="NCBI Taxonomy" id="127582"/>
    <lineage>
        <taxon>Eukaryota</taxon>
        <taxon>Metazoa</taxon>
        <taxon>Chordata</taxon>
        <taxon>Craniata</taxon>
        <taxon>Vertebrata</taxon>
        <taxon>Euteleostomi</taxon>
        <taxon>Mammalia</taxon>
        <taxon>Eutheria</taxon>
        <taxon>Afrotheria</taxon>
        <taxon>Sirenia</taxon>
        <taxon>Trichechidae</taxon>
        <taxon>Trichechus</taxon>
    </lineage>
</organism>
<dbReference type="Gene3D" id="3.40.140.10">
    <property type="entry name" value="Cytidine Deaminase, domain 2"/>
    <property type="match status" value="4"/>
</dbReference>
<dbReference type="PROSITE" id="PS51747">
    <property type="entry name" value="CYT_DCMP_DEAMINASES_2"/>
    <property type="match status" value="1"/>
</dbReference>
<dbReference type="GO" id="GO:0070383">
    <property type="term" value="P:DNA cytosine deamination"/>
    <property type="evidence" value="ECO:0007669"/>
    <property type="project" value="TreeGrafter"/>
</dbReference>
<evidence type="ECO:0000256" key="1">
    <source>
        <dbReference type="ARBA" id="ARBA00001947"/>
    </source>
</evidence>
<proteinExistence type="predicted"/>
<dbReference type="GO" id="GO:0005634">
    <property type="term" value="C:nucleus"/>
    <property type="evidence" value="ECO:0007669"/>
    <property type="project" value="TreeGrafter"/>
</dbReference>
<dbReference type="PANTHER" id="PTHR13857">
    <property type="entry name" value="MRNA EDITING ENZYME"/>
    <property type="match status" value="1"/>
</dbReference>
<dbReference type="GO" id="GO:0004126">
    <property type="term" value="F:cytidine deaminase activity"/>
    <property type="evidence" value="ECO:0007669"/>
    <property type="project" value="TreeGrafter"/>
</dbReference>
<evidence type="ECO:0000313" key="7">
    <source>
        <dbReference type="RefSeq" id="XP_023584683.1"/>
    </source>
</evidence>
<evidence type="ECO:0000313" key="6">
    <source>
        <dbReference type="Proteomes" id="UP000248480"/>
    </source>
</evidence>
<keyword evidence="4" id="KW-0862">Zinc</keyword>
<gene>
    <name evidence="7" type="primary">LOC105756166</name>
</gene>
<dbReference type="InParanoid" id="A0A2Y9QZB6"/>
<dbReference type="Pfam" id="PF18782">
    <property type="entry name" value="NAD2"/>
    <property type="match status" value="2"/>
</dbReference>
<evidence type="ECO:0000259" key="5">
    <source>
        <dbReference type="PROSITE" id="PS51747"/>
    </source>
</evidence>
<reference evidence="7" key="1">
    <citation type="submission" date="2025-08" db="UniProtKB">
        <authorList>
            <consortium name="RefSeq"/>
        </authorList>
    </citation>
    <scope>IDENTIFICATION</scope>
</reference>
<dbReference type="GeneID" id="105756166"/>
<dbReference type="RefSeq" id="XP_023584683.1">
    <property type="nucleotide sequence ID" value="XM_023728915.1"/>
</dbReference>
<evidence type="ECO:0000256" key="4">
    <source>
        <dbReference type="ARBA" id="ARBA00022833"/>
    </source>
</evidence>
<dbReference type="GO" id="GO:0046872">
    <property type="term" value="F:metal ion binding"/>
    <property type="evidence" value="ECO:0007669"/>
    <property type="project" value="UniProtKB-KW"/>
</dbReference>
<dbReference type="STRING" id="127582.A0A2Y9QZB6"/>
<evidence type="ECO:0000256" key="3">
    <source>
        <dbReference type="ARBA" id="ARBA00022801"/>
    </source>
</evidence>
<dbReference type="PANTHER" id="PTHR13857:SF20">
    <property type="entry name" value="DNA DC-DU-EDITING ENZYME APOBEC-3G"/>
    <property type="match status" value="1"/>
</dbReference>
<dbReference type="InterPro" id="IPR002125">
    <property type="entry name" value="CMP_dCMP_dom"/>
</dbReference>
<feature type="domain" description="CMP/dCMP-type deaminase" evidence="5">
    <location>
        <begin position="1"/>
        <end position="103"/>
    </location>
</feature>
<accession>A0A2Y9QZB6</accession>
<dbReference type="AlphaFoldDB" id="A0A2Y9QZB6"/>
<dbReference type="GO" id="GO:0051607">
    <property type="term" value="P:defense response to virus"/>
    <property type="evidence" value="ECO:0007669"/>
    <property type="project" value="TreeGrafter"/>
</dbReference>
<dbReference type="GO" id="GO:0003723">
    <property type="term" value="F:RNA binding"/>
    <property type="evidence" value="ECO:0007669"/>
    <property type="project" value="TreeGrafter"/>
</dbReference>
<name>A0A2Y9QZB6_TRIMA</name>
<dbReference type="GO" id="GO:0000932">
    <property type="term" value="C:P-body"/>
    <property type="evidence" value="ECO:0007669"/>
    <property type="project" value="TreeGrafter"/>
</dbReference>
<evidence type="ECO:0000256" key="2">
    <source>
        <dbReference type="ARBA" id="ARBA00022723"/>
    </source>
</evidence>
<dbReference type="InterPro" id="IPR050610">
    <property type="entry name" value="APOBEC_Cyt_Deaminase"/>
</dbReference>
<comment type="cofactor">
    <cofactor evidence="1">
        <name>Zn(2+)</name>
        <dbReference type="ChEBI" id="CHEBI:29105"/>
    </cofactor>
</comment>
<keyword evidence="6" id="KW-1185">Reference proteome</keyword>
<sequence length="265" mass="31194">MDTGIFLCYFSNDPRAREQYRTYLCYEVELLDGNSWVLLYKSKGFLPKQLDPAQCHRVTWFMSRSPCPDCAREVTAFLGKNSHVHLHIFAASIYDYSGGYEEQLLSLWHAGAKIAIMTPTDLMHQDIFQFNFNNNSLVCGQKQTYLCYEVELLDDNSWVLLEGGRGFLNNQLDPAQCYRVNCFMSRRPCFLCAWEVATFLGRNSHVSLHIFTSCTYEYFPSSECKHYWRTFVDNQGCPFEPWNRLDKNSQTIWKRLQRILQNEYY</sequence>
<dbReference type="GO" id="GO:0016554">
    <property type="term" value="P:cytidine to uridine editing"/>
    <property type="evidence" value="ECO:0007669"/>
    <property type="project" value="TreeGrafter"/>
</dbReference>
<dbReference type="Pfam" id="PF05240">
    <property type="entry name" value="APOBEC_C"/>
    <property type="match status" value="1"/>
</dbReference>
<protein>
    <submittedName>
        <fullName evidence="7">DNA dC-&gt;dU-editing enzyme APOBEC-3B-like</fullName>
    </submittedName>
</protein>
<dbReference type="GO" id="GO:0045869">
    <property type="term" value="P:negative regulation of single stranded viral RNA replication via double stranded DNA intermediate"/>
    <property type="evidence" value="ECO:0007669"/>
    <property type="project" value="TreeGrafter"/>
</dbReference>
<keyword evidence="2" id="KW-0479">Metal-binding</keyword>
<dbReference type="Proteomes" id="UP000248480">
    <property type="component" value="Unplaced"/>
</dbReference>
<keyword evidence="3" id="KW-0378">Hydrolase</keyword>